<sequence>MAVKEKVGDLLGRELLNSVQKSCRGKAFPQEFINFQVSLIWECFTLNLTTQGQFIGESGEGFAFAN</sequence>
<evidence type="ECO:0000313" key="2">
    <source>
        <dbReference type="Proteomes" id="UP001301388"/>
    </source>
</evidence>
<dbReference type="EMBL" id="JAYGIE010000039">
    <property type="protein sequence ID" value="MEA5477826.1"/>
    <property type="molecule type" value="Genomic_DNA"/>
</dbReference>
<proteinExistence type="predicted"/>
<gene>
    <name evidence="1" type="ORF">VB774_09355</name>
</gene>
<accession>A0ABU5THT7</accession>
<keyword evidence="2" id="KW-1185">Reference proteome</keyword>
<dbReference type="Proteomes" id="UP001301388">
    <property type="component" value="Unassembled WGS sequence"/>
</dbReference>
<organism evidence="1 2">
    <name type="scientific">Pseudanabaena galeata UHCC 0370</name>
    <dbReference type="NCBI Taxonomy" id="3110310"/>
    <lineage>
        <taxon>Bacteria</taxon>
        <taxon>Bacillati</taxon>
        <taxon>Cyanobacteriota</taxon>
        <taxon>Cyanophyceae</taxon>
        <taxon>Pseudanabaenales</taxon>
        <taxon>Pseudanabaenaceae</taxon>
        <taxon>Pseudanabaena</taxon>
    </lineage>
</organism>
<evidence type="ECO:0000313" key="1">
    <source>
        <dbReference type="EMBL" id="MEA5477826.1"/>
    </source>
</evidence>
<name>A0ABU5THT7_9CYAN</name>
<protein>
    <submittedName>
        <fullName evidence="1">Uncharacterized protein</fullName>
    </submittedName>
</protein>
<comment type="caution">
    <text evidence="1">The sequence shown here is derived from an EMBL/GenBank/DDBJ whole genome shotgun (WGS) entry which is preliminary data.</text>
</comment>
<reference evidence="1 2" key="1">
    <citation type="submission" date="2023-12" db="EMBL/GenBank/DDBJ databases">
        <title>Baltic Sea Cyanobacteria.</title>
        <authorList>
            <person name="Delbaje E."/>
            <person name="Fewer D.P."/>
            <person name="Shishido T.K."/>
        </authorList>
    </citation>
    <scope>NUCLEOTIDE SEQUENCE [LARGE SCALE GENOMIC DNA]</scope>
    <source>
        <strain evidence="1 2">UHCC 0370</strain>
    </source>
</reference>
<dbReference type="RefSeq" id="WP_323261440.1">
    <property type="nucleotide sequence ID" value="NZ_JAYGIE010000039.1"/>
</dbReference>